<proteinExistence type="predicted"/>
<organism evidence="2 3">
    <name type="scientific">Araneus ventricosus</name>
    <name type="common">Orbweaver spider</name>
    <name type="synonym">Epeira ventricosa</name>
    <dbReference type="NCBI Taxonomy" id="182803"/>
    <lineage>
        <taxon>Eukaryota</taxon>
        <taxon>Metazoa</taxon>
        <taxon>Ecdysozoa</taxon>
        <taxon>Arthropoda</taxon>
        <taxon>Chelicerata</taxon>
        <taxon>Arachnida</taxon>
        <taxon>Araneae</taxon>
        <taxon>Araneomorphae</taxon>
        <taxon>Entelegynae</taxon>
        <taxon>Araneoidea</taxon>
        <taxon>Araneidae</taxon>
        <taxon>Araneus</taxon>
    </lineage>
</organism>
<dbReference type="Proteomes" id="UP000499080">
    <property type="component" value="Unassembled WGS sequence"/>
</dbReference>
<feature type="compositionally biased region" description="Polar residues" evidence="1">
    <location>
        <begin position="1"/>
        <end position="22"/>
    </location>
</feature>
<protein>
    <submittedName>
        <fullName evidence="2">Uncharacterized protein</fullName>
    </submittedName>
</protein>
<dbReference type="AlphaFoldDB" id="A0A4Y2SMK9"/>
<evidence type="ECO:0000313" key="3">
    <source>
        <dbReference type="Proteomes" id="UP000499080"/>
    </source>
</evidence>
<sequence>MDRPQSQLSSKAVSNIDENNYSYHEGDKACSLLEMNELEIRVTRLEEIAVNLDLCANDGFGNMNLETQQHRFRESEQRISQLTENDANFSNKDYSNENTAFNLAPNSRFILSQYRMGLLGLL</sequence>
<reference evidence="2 3" key="1">
    <citation type="journal article" date="2019" name="Sci. Rep.">
        <title>Orb-weaving spider Araneus ventricosus genome elucidates the spidroin gene catalogue.</title>
        <authorList>
            <person name="Kono N."/>
            <person name="Nakamura H."/>
            <person name="Ohtoshi R."/>
            <person name="Moran D.A.P."/>
            <person name="Shinohara A."/>
            <person name="Yoshida Y."/>
            <person name="Fujiwara M."/>
            <person name="Mori M."/>
            <person name="Tomita M."/>
            <person name="Arakawa K."/>
        </authorList>
    </citation>
    <scope>NUCLEOTIDE SEQUENCE [LARGE SCALE GENOMIC DNA]</scope>
</reference>
<comment type="caution">
    <text evidence="2">The sequence shown here is derived from an EMBL/GenBank/DDBJ whole genome shotgun (WGS) entry which is preliminary data.</text>
</comment>
<evidence type="ECO:0000256" key="1">
    <source>
        <dbReference type="SAM" id="MobiDB-lite"/>
    </source>
</evidence>
<feature type="region of interest" description="Disordered" evidence="1">
    <location>
        <begin position="1"/>
        <end position="23"/>
    </location>
</feature>
<evidence type="ECO:0000313" key="2">
    <source>
        <dbReference type="EMBL" id="GBN89478.1"/>
    </source>
</evidence>
<accession>A0A4Y2SMK9</accession>
<keyword evidence="3" id="KW-1185">Reference proteome</keyword>
<dbReference type="EMBL" id="BGPR01022803">
    <property type="protein sequence ID" value="GBN89478.1"/>
    <property type="molecule type" value="Genomic_DNA"/>
</dbReference>
<gene>
    <name evidence="2" type="ORF">AVEN_82395_1</name>
</gene>
<name>A0A4Y2SMK9_ARAVE</name>